<evidence type="ECO:0000313" key="2">
    <source>
        <dbReference type="EMBL" id="KAF2893387.1"/>
    </source>
</evidence>
<gene>
    <name evidence="2" type="ORF">ILUMI_12781</name>
</gene>
<accession>A0A8K0CXX3</accession>
<proteinExistence type="predicted"/>
<evidence type="ECO:0000256" key="1">
    <source>
        <dbReference type="SAM" id="MobiDB-lite"/>
    </source>
</evidence>
<organism evidence="2 3">
    <name type="scientific">Ignelater luminosus</name>
    <name type="common">Cucubano</name>
    <name type="synonym">Pyrophorus luminosus</name>
    <dbReference type="NCBI Taxonomy" id="2038154"/>
    <lineage>
        <taxon>Eukaryota</taxon>
        <taxon>Metazoa</taxon>
        <taxon>Ecdysozoa</taxon>
        <taxon>Arthropoda</taxon>
        <taxon>Hexapoda</taxon>
        <taxon>Insecta</taxon>
        <taxon>Pterygota</taxon>
        <taxon>Neoptera</taxon>
        <taxon>Endopterygota</taxon>
        <taxon>Coleoptera</taxon>
        <taxon>Polyphaga</taxon>
        <taxon>Elateriformia</taxon>
        <taxon>Elateroidea</taxon>
        <taxon>Elateridae</taxon>
        <taxon>Agrypninae</taxon>
        <taxon>Pyrophorini</taxon>
        <taxon>Ignelater</taxon>
    </lineage>
</organism>
<reference evidence="2" key="1">
    <citation type="submission" date="2019-08" db="EMBL/GenBank/DDBJ databases">
        <title>The genome of the North American firefly Photinus pyralis.</title>
        <authorList>
            <consortium name="Photinus pyralis genome working group"/>
            <person name="Fallon T.R."/>
            <person name="Sander Lower S.E."/>
            <person name="Weng J.-K."/>
        </authorList>
    </citation>
    <scope>NUCLEOTIDE SEQUENCE</scope>
    <source>
        <strain evidence="2">TRF0915ILg1</strain>
        <tissue evidence="2">Whole body</tissue>
    </source>
</reference>
<dbReference type="AlphaFoldDB" id="A0A8K0CXX3"/>
<name>A0A8K0CXX3_IGNLU</name>
<dbReference type="EMBL" id="VTPC01008022">
    <property type="protein sequence ID" value="KAF2893387.1"/>
    <property type="molecule type" value="Genomic_DNA"/>
</dbReference>
<comment type="caution">
    <text evidence="2">The sequence shown here is derived from an EMBL/GenBank/DDBJ whole genome shotgun (WGS) entry which is preliminary data.</text>
</comment>
<keyword evidence="3" id="KW-1185">Reference proteome</keyword>
<protein>
    <submittedName>
        <fullName evidence="2">Uncharacterized protein</fullName>
    </submittedName>
</protein>
<feature type="region of interest" description="Disordered" evidence="1">
    <location>
        <begin position="1"/>
        <end position="28"/>
    </location>
</feature>
<dbReference type="Proteomes" id="UP000801492">
    <property type="component" value="Unassembled WGS sequence"/>
</dbReference>
<evidence type="ECO:0000313" key="3">
    <source>
        <dbReference type="Proteomes" id="UP000801492"/>
    </source>
</evidence>
<sequence>MEEIISVKSDEMSTSPPIGDNAPSSVGDVAIDDQQSIRKCSTPQKSQELQETFLDLFSIAVKNGDTILVEVLKVKDSPLKNRSSCVRVMPERNRNSWRTLFIEKRRP</sequence>